<evidence type="ECO:0000256" key="1">
    <source>
        <dbReference type="ARBA" id="ARBA00022679"/>
    </source>
</evidence>
<dbReference type="Proteomes" id="UP000464675">
    <property type="component" value="Chromosome"/>
</dbReference>
<dbReference type="OrthoDB" id="5724004at2"/>
<dbReference type="Pfam" id="PF13469">
    <property type="entry name" value="Sulfotransfer_3"/>
    <property type="match status" value="1"/>
</dbReference>
<dbReference type="AlphaFoldDB" id="A0A6P1TDN8"/>
<evidence type="ECO:0000313" key="2">
    <source>
        <dbReference type="EMBL" id="MBB5212112.1"/>
    </source>
</evidence>
<accession>A0A6P1TDN8</accession>
<keyword evidence="1" id="KW-0808">Transferase</keyword>
<dbReference type="EMBL" id="JACHHR010000003">
    <property type="protein sequence ID" value="MBB5212112.1"/>
    <property type="molecule type" value="Genomic_DNA"/>
</dbReference>
<protein>
    <recommendedName>
        <fullName evidence="6">Sulfotransferase</fullName>
    </recommendedName>
</protein>
<reference evidence="2 5" key="2">
    <citation type="submission" date="2020-08" db="EMBL/GenBank/DDBJ databases">
        <title>Genomic Encyclopedia of Type Strains, Phase IV (KMG-IV): sequencing the most valuable type-strain genomes for metagenomic binning, comparative biology and taxonomic classification.</title>
        <authorList>
            <person name="Goeker M."/>
        </authorList>
    </citation>
    <scope>NUCLEOTIDE SEQUENCE [LARGE SCALE GENOMIC DNA]</scope>
    <source>
        <strain evidence="2 5">DSM 11525</strain>
    </source>
</reference>
<evidence type="ECO:0000313" key="4">
    <source>
        <dbReference type="Proteomes" id="UP000464675"/>
    </source>
</evidence>
<dbReference type="Proteomes" id="UP000563601">
    <property type="component" value="Unassembled WGS sequence"/>
</dbReference>
<dbReference type="Gene3D" id="3.40.50.300">
    <property type="entry name" value="P-loop containing nucleotide triphosphate hydrolases"/>
    <property type="match status" value="1"/>
</dbReference>
<sequence>MNTKKGVVILGHPRSGTTLLRRIFNAHPEFASPPETHLLGACARFIDADYTADGVDMGVLSGLNFAGFEDEEVLSRLKELAFGFLDTFAQNHGKRRWAEKTAFDIFCADAIERIFGDSVFYLGIIRHPLDVAVSSVEFCATAGVYPSSMHPYIKRHPRPVEAFAHSWADATKTLMGLGERQGENSLIIRYEDLVEDPADTLEAVFAKLGESFVPDMLEDALERSEILGFSDHKTYGESSIHSSSSGRWQSLPSPLVSDLAPMLNPLLEVCGYDALSHRPISQDRLRRRYLSGLAVQMQKKN</sequence>
<dbReference type="PANTHER" id="PTHR12788">
    <property type="entry name" value="PROTEIN-TYROSINE SULFOTRANSFERASE 2"/>
    <property type="match status" value="1"/>
</dbReference>
<evidence type="ECO:0000313" key="5">
    <source>
        <dbReference type="Proteomes" id="UP000563601"/>
    </source>
</evidence>
<dbReference type="SUPFAM" id="SSF52540">
    <property type="entry name" value="P-loop containing nucleoside triphosphate hydrolases"/>
    <property type="match status" value="1"/>
</dbReference>
<name>A0A6P1TDN8_9GAMM</name>
<reference evidence="3 4" key="1">
    <citation type="submission" date="2020-01" db="EMBL/GenBank/DDBJ databases">
        <title>The possibility of degradation of plastic by Microbulbifer hydrolyticus IRE-31.</title>
        <authorList>
            <person name="Liu L."/>
        </authorList>
    </citation>
    <scope>NUCLEOTIDE SEQUENCE [LARGE SCALE GENOMIC DNA]</scope>
    <source>
        <strain evidence="3 4">IRE-31</strain>
    </source>
</reference>
<dbReference type="InterPro" id="IPR027417">
    <property type="entry name" value="P-loop_NTPase"/>
</dbReference>
<organism evidence="2 5">
    <name type="scientific">Microbulbifer hydrolyticus</name>
    <dbReference type="NCBI Taxonomy" id="48074"/>
    <lineage>
        <taxon>Bacteria</taxon>
        <taxon>Pseudomonadati</taxon>
        <taxon>Pseudomonadota</taxon>
        <taxon>Gammaproteobacteria</taxon>
        <taxon>Cellvibrionales</taxon>
        <taxon>Microbulbiferaceae</taxon>
        <taxon>Microbulbifer</taxon>
    </lineage>
</organism>
<proteinExistence type="predicted"/>
<keyword evidence="4" id="KW-1185">Reference proteome</keyword>
<gene>
    <name evidence="3" type="ORF">GTQ55_12855</name>
    <name evidence="2" type="ORF">HNQ53_002337</name>
</gene>
<evidence type="ECO:0000313" key="3">
    <source>
        <dbReference type="EMBL" id="QHQ39785.1"/>
    </source>
</evidence>
<evidence type="ECO:0008006" key="6">
    <source>
        <dbReference type="Google" id="ProtNLM"/>
    </source>
</evidence>
<dbReference type="RefSeq" id="WP_161859099.1">
    <property type="nucleotide sequence ID" value="NZ_CP047491.1"/>
</dbReference>
<dbReference type="EMBL" id="CP047491">
    <property type="protein sequence ID" value="QHQ39785.1"/>
    <property type="molecule type" value="Genomic_DNA"/>
</dbReference>
<dbReference type="PANTHER" id="PTHR12788:SF10">
    <property type="entry name" value="PROTEIN-TYROSINE SULFOTRANSFERASE"/>
    <property type="match status" value="1"/>
</dbReference>
<dbReference type="InterPro" id="IPR026634">
    <property type="entry name" value="TPST-like"/>
</dbReference>
<dbReference type="GO" id="GO:0008476">
    <property type="term" value="F:protein-tyrosine sulfotransferase activity"/>
    <property type="evidence" value="ECO:0007669"/>
    <property type="project" value="InterPro"/>
</dbReference>